<organism evidence="1 2">
    <name type="scientific">Sphaeroforma arctica JP610</name>
    <dbReference type="NCBI Taxonomy" id="667725"/>
    <lineage>
        <taxon>Eukaryota</taxon>
        <taxon>Ichthyosporea</taxon>
        <taxon>Ichthyophonida</taxon>
        <taxon>Sphaeroforma</taxon>
    </lineage>
</organism>
<dbReference type="GO" id="GO:0042981">
    <property type="term" value="P:regulation of apoptotic process"/>
    <property type="evidence" value="ECO:0007669"/>
    <property type="project" value="InterPro"/>
</dbReference>
<name>A0A0L0F3B3_9EUKA</name>
<dbReference type="GeneID" id="25916872"/>
<sequence length="58" mass="6605">ALLVRHLTDKSLGRAEAVFEHMRDQDSWKKSFEPDSDTHEALGEVVASLNLLWEQGKL</sequence>
<proteinExistence type="predicted"/>
<keyword evidence="2" id="KW-1185">Reference proteome</keyword>
<dbReference type="InterPro" id="IPR038355">
    <property type="entry name" value="TNFAIP8_sf"/>
</dbReference>
<evidence type="ECO:0000313" key="1">
    <source>
        <dbReference type="EMBL" id="KNC71096.1"/>
    </source>
</evidence>
<protein>
    <submittedName>
        <fullName evidence="1">Uncharacterized protein</fullName>
    </submittedName>
</protein>
<evidence type="ECO:0000313" key="2">
    <source>
        <dbReference type="Proteomes" id="UP000054560"/>
    </source>
</evidence>
<reference evidence="1 2" key="1">
    <citation type="submission" date="2011-02" db="EMBL/GenBank/DDBJ databases">
        <title>The Genome Sequence of Sphaeroforma arctica JP610.</title>
        <authorList>
            <consortium name="The Broad Institute Genome Sequencing Platform"/>
            <person name="Russ C."/>
            <person name="Cuomo C."/>
            <person name="Young S.K."/>
            <person name="Zeng Q."/>
            <person name="Gargeya S."/>
            <person name="Alvarado L."/>
            <person name="Berlin A."/>
            <person name="Chapman S.B."/>
            <person name="Chen Z."/>
            <person name="Freedman E."/>
            <person name="Gellesch M."/>
            <person name="Goldberg J."/>
            <person name="Griggs A."/>
            <person name="Gujja S."/>
            <person name="Heilman E."/>
            <person name="Heiman D."/>
            <person name="Howarth C."/>
            <person name="Mehta T."/>
            <person name="Neiman D."/>
            <person name="Pearson M."/>
            <person name="Roberts A."/>
            <person name="Saif S."/>
            <person name="Shea T."/>
            <person name="Shenoy N."/>
            <person name="Sisk P."/>
            <person name="Stolte C."/>
            <person name="Sykes S."/>
            <person name="White J."/>
            <person name="Yandava C."/>
            <person name="Burger G."/>
            <person name="Gray M.W."/>
            <person name="Holland P.W.H."/>
            <person name="King N."/>
            <person name="Lang F.B.F."/>
            <person name="Roger A.J."/>
            <person name="Ruiz-Trillo I."/>
            <person name="Haas B."/>
            <person name="Nusbaum C."/>
            <person name="Birren B."/>
        </authorList>
    </citation>
    <scope>NUCLEOTIDE SEQUENCE [LARGE SCALE GENOMIC DNA]</scope>
    <source>
        <strain evidence="1 2">JP610</strain>
    </source>
</reference>
<dbReference type="OrthoDB" id="10055976at2759"/>
<dbReference type="Pfam" id="PF05527">
    <property type="entry name" value="TNFAIP8"/>
    <property type="match status" value="1"/>
</dbReference>
<dbReference type="Proteomes" id="UP000054560">
    <property type="component" value="Unassembled WGS sequence"/>
</dbReference>
<feature type="non-terminal residue" evidence="1">
    <location>
        <position position="1"/>
    </location>
</feature>
<gene>
    <name evidence="1" type="ORF">SARC_16368</name>
</gene>
<dbReference type="EMBL" id="KQ249517">
    <property type="protein sequence ID" value="KNC71096.1"/>
    <property type="molecule type" value="Genomic_DNA"/>
</dbReference>
<dbReference type="AlphaFoldDB" id="A0A0L0F3B3"/>
<dbReference type="InterPro" id="IPR008477">
    <property type="entry name" value="TNFAIP8-like"/>
</dbReference>
<accession>A0A0L0F3B3</accession>
<dbReference type="RefSeq" id="XP_014144998.1">
    <property type="nucleotide sequence ID" value="XM_014289523.1"/>
</dbReference>
<dbReference type="Gene3D" id="1.20.1440.160">
    <property type="entry name" value="Tumor necrosis factor alpha-induced protein 8-like"/>
    <property type="match status" value="1"/>
</dbReference>